<evidence type="ECO:0000313" key="2">
    <source>
        <dbReference type="Proteomes" id="UP000308600"/>
    </source>
</evidence>
<organism evidence="1 2">
    <name type="scientific">Pluteus cervinus</name>
    <dbReference type="NCBI Taxonomy" id="181527"/>
    <lineage>
        <taxon>Eukaryota</taxon>
        <taxon>Fungi</taxon>
        <taxon>Dikarya</taxon>
        <taxon>Basidiomycota</taxon>
        <taxon>Agaricomycotina</taxon>
        <taxon>Agaricomycetes</taxon>
        <taxon>Agaricomycetidae</taxon>
        <taxon>Agaricales</taxon>
        <taxon>Pluteineae</taxon>
        <taxon>Pluteaceae</taxon>
        <taxon>Pluteus</taxon>
    </lineage>
</organism>
<dbReference type="Proteomes" id="UP000308600">
    <property type="component" value="Unassembled WGS sequence"/>
</dbReference>
<reference evidence="1 2" key="1">
    <citation type="journal article" date="2019" name="Nat. Ecol. Evol.">
        <title>Megaphylogeny resolves global patterns of mushroom evolution.</title>
        <authorList>
            <person name="Varga T."/>
            <person name="Krizsan K."/>
            <person name="Foldi C."/>
            <person name="Dima B."/>
            <person name="Sanchez-Garcia M."/>
            <person name="Sanchez-Ramirez S."/>
            <person name="Szollosi G.J."/>
            <person name="Szarkandi J.G."/>
            <person name="Papp V."/>
            <person name="Albert L."/>
            <person name="Andreopoulos W."/>
            <person name="Angelini C."/>
            <person name="Antonin V."/>
            <person name="Barry K.W."/>
            <person name="Bougher N.L."/>
            <person name="Buchanan P."/>
            <person name="Buyck B."/>
            <person name="Bense V."/>
            <person name="Catcheside P."/>
            <person name="Chovatia M."/>
            <person name="Cooper J."/>
            <person name="Damon W."/>
            <person name="Desjardin D."/>
            <person name="Finy P."/>
            <person name="Geml J."/>
            <person name="Haridas S."/>
            <person name="Hughes K."/>
            <person name="Justo A."/>
            <person name="Karasinski D."/>
            <person name="Kautmanova I."/>
            <person name="Kiss B."/>
            <person name="Kocsube S."/>
            <person name="Kotiranta H."/>
            <person name="LaButti K.M."/>
            <person name="Lechner B.E."/>
            <person name="Liimatainen K."/>
            <person name="Lipzen A."/>
            <person name="Lukacs Z."/>
            <person name="Mihaltcheva S."/>
            <person name="Morgado L.N."/>
            <person name="Niskanen T."/>
            <person name="Noordeloos M.E."/>
            <person name="Ohm R.A."/>
            <person name="Ortiz-Santana B."/>
            <person name="Ovrebo C."/>
            <person name="Racz N."/>
            <person name="Riley R."/>
            <person name="Savchenko A."/>
            <person name="Shiryaev A."/>
            <person name="Soop K."/>
            <person name="Spirin V."/>
            <person name="Szebenyi C."/>
            <person name="Tomsovsky M."/>
            <person name="Tulloss R.E."/>
            <person name="Uehling J."/>
            <person name="Grigoriev I.V."/>
            <person name="Vagvolgyi C."/>
            <person name="Papp T."/>
            <person name="Martin F.M."/>
            <person name="Miettinen O."/>
            <person name="Hibbett D.S."/>
            <person name="Nagy L.G."/>
        </authorList>
    </citation>
    <scope>NUCLEOTIDE SEQUENCE [LARGE SCALE GENOMIC DNA]</scope>
    <source>
        <strain evidence="1 2">NL-1719</strain>
    </source>
</reference>
<protein>
    <submittedName>
        <fullName evidence="1">SRR1-domain-containing protein</fullName>
    </submittedName>
</protein>
<proteinExistence type="predicted"/>
<sequence length="201" mass="23112">MGDSTDQHDFPYSEFTPVRSRKKRRQGRPSNKESPGTPALLQSLRTQIHEDNWLSKSLLAGKPAELIDTALASYSFPVTEILCLGLGSPSLSLNARVQLAFLLALCDHLHIDYAKVAIYDPVFEADDLALLESLQMRPLTENRARCFYLLFQYRLTQPTICFMPHCDLELYENIIKTNWNRDNHLSNLFFIANRFADYVER</sequence>
<keyword evidence="2" id="KW-1185">Reference proteome</keyword>
<gene>
    <name evidence="1" type="ORF">BDN72DRAFT_869613</name>
</gene>
<dbReference type="EMBL" id="ML208288">
    <property type="protein sequence ID" value="TFK72164.1"/>
    <property type="molecule type" value="Genomic_DNA"/>
</dbReference>
<name>A0ACD3B3G6_9AGAR</name>
<accession>A0ACD3B3G6</accession>
<evidence type="ECO:0000313" key="1">
    <source>
        <dbReference type="EMBL" id="TFK72164.1"/>
    </source>
</evidence>